<proteinExistence type="predicted"/>
<dbReference type="EMBL" id="GGEC01031384">
    <property type="protein sequence ID" value="MBX11868.1"/>
    <property type="molecule type" value="Transcribed_RNA"/>
</dbReference>
<sequence>MAAPRPHRSTSYRGSSPEPEKLEGTGSWDDALDWLKLEHPLTRVVSRRSNYKCLLEAEQVIVEEHGVFLVNTDEAGTLLMTNFRLIFLVSCIVSLSLMH</sequence>
<dbReference type="AlphaFoldDB" id="A0A2P2L1P7"/>
<name>A0A2P2L1P7_RHIMU</name>
<feature type="region of interest" description="Disordered" evidence="1">
    <location>
        <begin position="1"/>
        <end position="26"/>
    </location>
</feature>
<organism evidence="2">
    <name type="scientific">Rhizophora mucronata</name>
    <name type="common">Asiatic mangrove</name>
    <dbReference type="NCBI Taxonomy" id="61149"/>
    <lineage>
        <taxon>Eukaryota</taxon>
        <taxon>Viridiplantae</taxon>
        <taxon>Streptophyta</taxon>
        <taxon>Embryophyta</taxon>
        <taxon>Tracheophyta</taxon>
        <taxon>Spermatophyta</taxon>
        <taxon>Magnoliopsida</taxon>
        <taxon>eudicotyledons</taxon>
        <taxon>Gunneridae</taxon>
        <taxon>Pentapetalae</taxon>
        <taxon>rosids</taxon>
        <taxon>fabids</taxon>
        <taxon>Malpighiales</taxon>
        <taxon>Rhizophoraceae</taxon>
        <taxon>Rhizophora</taxon>
    </lineage>
</organism>
<feature type="compositionally biased region" description="Basic residues" evidence="1">
    <location>
        <begin position="1"/>
        <end position="10"/>
    </location>
</feature>
<protein>
    <submittedName>
        <fullName evidence="2">Uncharacterized protein</fullName>
    </submittedName>
</protein>
<evidence type="ECO:0000256" key="1">
    <source>
        <dbReference type="SAM" id="MobiDB-lite"/>
    </source>
</evidence>
<dbReference type="SUPFAM" id="SSF50729">
    <property type="entry name" value="PH domain-like"/>
    <property type="match status" value="1"/>
</dbReference>
<reference evidence="2" key="1">
    <citation type="submission" date="2018-02" db="EMBL/GenBank/DDBJ databases">
        <title>Rhizophora mucronata_Transcriptome.</title>
        <authorList>
            <person name="Meera S.P."/>
            <person name="Sreeshan A."/>
            <person name="Augustine A."/>
        </authorList>
    </citation>
    <scope>NUCLEOTIDE SEQUENCE</scope>
    <source>
        <tissue evidence="2">Leaf</tissue>
    </source>
</reference>
<evidence type="ECO:0000313" key="2">
    <source>
        <dbReference type="EMBL" id="MBX11868.1"/>
    </source>
</evidence>
<accession>A0A2P2L1P7</accession>